<evidence type="ECO:0000313" key="2">
    <source>
        <dbReference type="EMBL" id="NSL90640.1"/>
    </source>
</evidence>
<feature type="domain" description="DUF2157" evidence="1">
    <location>
        <begin position="9"/>
        <end position="152"/>
    </location>
</feature>
<dbReference type="Proteomes" id="UP000281028">
    <property type="component" value="Unassembled WGS sequence"/>
</dbReference>
<evidence type="ECO:0000259" key="1">
    <source>
        <dbReference type="Pfam" id="PF09925"/>
    </source>
</evidence>
<organism evidence="2 3">
    <name type="scientific">Chitinophaga solisilvae</name>
    <dbReference type="NCBI Taxonomy" id="1233460"/>
    <lineage>
        <taxon>Bacteria</taxon>
        <taxon>Pseudomonadati</taxon>
        <taxon>Bacteroidota</taxon>
        <taxon>Chitinophagia</taxon>
        <taxon>Chitinophagales</taxon>
        <taxon>Chitinophagaceae</taxon>
        <taxon>Chitinophaga</taxon>
    </lineage>
</organism>
<dbReference type="AlphaFoldDB" id="A0A3S1JAD8"/>
<comment type="caution">
    <text evidence="2">The sequence shown here is derived from an EMBL/GenBank/DDBJ whole genome shotgun (WGS) entry which is preliminary data.</text>
</comment>
<accession>A0A3S1JAD8</accession>
<dbReference type="Pfam" id="PF09925">
    <property type="entry name" value="DUF2157"/>
    <property type="match status" value="1"/>
</dbReference>
<evidence type="ECO:0000313" key="3">
    <source>
        <dbReference type="Proteomes" id="UP000281028"/>
    </source>
</evidence>
<protein>
    <submittedName>
        <fullName evidence="2">DUF2157 domain-containing protein</fullName>
    </submittedName>
</protein>
<name>A0A3S1JAD8_9BACT</name>
<dbReference type="EMBL" id="RIAR02000001">
    <property type="protein sequence ID" value="NSL90640.1"/>
    <property type="molecule type" value="Genomic_DNA"/>
</dbReference>
<dbReference type="InterPro" id="IPR018677">
    <property type="entry name" value="DUF2157"/>
</dbReference>
<proteinExistence type="predicted"/>
<gene>
    <name evidence="2" type="ORF">ECE50_027710</name>
</gene>
<sequence>MNIHLFKKLYQENLIDATALEKMETANRNRLFSLHWEIKTILYLGVLLLSGGLGILVYKNLDTIGHQIIIVLLAAVSIAGFTYCYKQKAPFSYDKVESPNAFFDYALLLGCLTFVTFIGYLQFQYGLFGSRYGLATFVPMAVLFFSAYYFDHLGVLSLAITNLAAWAGITVSLRRILYANDFSNHTLTYTALLLGAGLYIAGILSEQKKIKPHFAFTYQNFGAHIFFIAACAAIVVFENTYMLWFLLAAGAGALVIRHGFRLRSFYFVLIAVLYMYVALTITIGCVLYRFADIDAILLALFYLIASATGIIILLIHLNKKIKS</sequence>
<keyword evidence="3" id="KW-1185">Reference proteome</keyword>
<reference evidence="2" key="1">
    <citation type="submission" date="2020-05" db="EMBL/GenBank/DDBJ databases">
        <title>Chitinophaga laudate sp. nov., isolated from a tropical peat swamp.</title>
        <authorList>
            <person name="Goh C.B.S."/>
            <person name="Lee M.S."/>
            <person name="Parimannan S."/>
            <person name="Pasbakhsh P."/>
            <person name="Yule C.M."/>
            <person name="Rajandas H."/>
            <person name="Loke S."/>
            <person name="Croft L."/>
            <person name="Tan J.B.L."/>
        </authorList>
    </citation>
    <scope>NUCLEOTIDE SEQUENCE</scope>
    <source>
        <strain evidence="2">Mgbs1</strain>
    </source>
</reference>
<dbReference type="OrthoDB" id="650263at2"/>